<dbReference type="OrthoDB" id="1839683at2759"/>
<sequence length="178" mass="20108">MGGKFVGSVMICVVVTVSIIGGTMAAGVPGKPWSFGFNNSHNWWSRFGNKTQQEAKTIIVGGSQHWQFGFNYSDWAIKNAPFYLNDTLVFKYEAPNTTNPFQHSVYLFPNLWSFMKCDIKKAKRVAKATQGGGEGFKFVLNKWQPYYFACGEKNGFHCNNGLMKFAVFPMIRPFWSSP</sequence>
<evidence type="ECO:0000313" key="4">
    <source>
        <dbReference type="Proteomes" id="UP000289738"/>
    </source>
</evidence>
<dbReference type="InterPro" id="IPR008972">
    <property type="entry name" value="Cupredoxin"/>
</dbReference>
<dbReference type="PROSITE" id="PS51485">
    <property type="entry name" value="PHYTOCYANIN"/>
    <property type="match status" value="1"/>
</dbReference>
<keyword evidence="4" id="KW-1185">Reference proteome</keyword>
<evidence type="ECO:0000313" key="3">
    <source>
        <dbReference type="EMBL" id="RYQ84293.1"/>
    </source>
</evidence>
<dbReference type="GO" id="GO:0009055">
    <property type="term" value="F:electron transfer activity"/>
    <property type="evidence" value="ECO:0007669"/>
    <property type="project" value="InterPro"/>
</dbReference>
<keyword evidence="1" id="KW-0732">Signal</keyword>
<dbReference type="STRING" id="3818.A0A444X3V7"/>
<feature type="signal peptide" evidence="1">
    <location>
        <begin position="1"/>
        <end position="25"/>
    </location>
</feature>
<evidence type="ECO:0000256" key="1">
    <source>
        <dbReference type="SAM" id="SignalP"/>
    </source>
</evidence>
<dbReference type="Gramene" id="arahy.Tifrunner.gnm2.ann2.Ah20g267200.1">
    <property type="protein sequence ID" value="arahy.Tifrunner.gnm2.ann2.Ah20g267200.1-CDS"/>
    <property type="gene ID" value="arahy.Tifrunner.gnm2.ann2.Ah20g267200"/>
</dbReference>
<name>A0A444X3V7_ARAHY</name>
<gene>
    <name evidence="3" type="ORF">Ahy_B10g103455</name>
</gene>
<proteinExistence type="predicted"/>
<protein>
    <recommendedName>
        <fullName evidence="2">Phytocyanin domain-containing protein</fullName>
    </recommendedName>
</protein>
<dbReference type="SMR" id="A0A444X3V7"/>
<evidence type="ECO:0000259" key="2">
    <source>
        <dbReference type="PROSITE" id="PS51485"/>
    </source>
</evidence>
<dbReference type="PANTHER" id="PTHR34052:SF1">
    <property type="entry name" value="OS06G0216700 PROTEIN"/>
    <property type="match status" value="1"/>
</dbReference>
<comment type="caution">
    <text evidence="3">The sequence shown here is derived from an EMBL/GenBank/DDBJ whole genome shotgun (WGS) entry which is preliminary data.</text>
</comment>
<accession>A0A444X3V7</accession>
<dbReference type="Pfam" id="PF02298">
    <property type="entry name" value="Cu_bind_like"/>
    <property type="match status" value="1"/>
</dbReference>
<feature type="chain" id="PRO_5019508568" description="Phytocyanin domain-containing protein" evidence="1">
    <location>
        <begin position="26"/>
        <end position="178"/>
    </location>
</feature>
<dbReference type="PANTHER" id="PTHR34052">
    <property type="entry name" value="GLYCINE-RICH PROTEIN-LIKE"/>
    <property type="match status" value="1"/>
</dbReference>
<dbReference type="EMBL" id="SDMP01000020">
    <property type="protein sequence ID" value="RYQ84293.1"/>
    <property type="molecule type" value="Genomic_DNA"/>
</dbReference>
<organism evidence="3 4">
    <name type="scientific">Arachis hypogaea</name>
    <name type="common">Peanut</name>
    <dbReference type="NCBI Taxonomy" id="3818"/>
    <lineage>
        <taxon>Eukaryota</taxon>
        <taxon>Viridiplantae</taxon>
        <taxon>Streptophyta</taxon>
        <taxon>Embryophyta</taxon>
        <taxon>Tracheophyta</taxon>
        <taxon>Spermatophyta</taxon>
        <taxon>Magnoliopsida</taxon>
        <taxon>eudicotyledons</taxon>
        <taxon>Gunneridae</taxon>
        <taxon>Pentapetalae</taxon>
        <taxon>rosids</taxon>
        <taxon>fabids</taxon>
        <taxon>Fabales</taxon>
        <taxon>Fabaceae</taxon>
        <taxon>Papilionoideae</taxon>
        <taxon>50 kb inversion clade</taxon>
        <taxon>dalbergioids sensu lato</taxon>
        <taxon>Dalbergieae</taxon>
        <taxon>Pterocarpus clade</taxon>
        <taxon>Arachis</taxon>
    </lineage>
</organism>
<feature type="domain" description="Phytocyanin" evidence="2">
    <location>
        <begin position="56"/>
        <end position="171"/>
    </location>
</feature>
<dbReference type="InterPro" id="IPR003245">
    <property type="entry name" value="Phytocyanin_dom"/>
</dbReference>
<reference evidence="3 4" key="1">
    <citation type="submission" date="2019-01" db="EMBL/GenBank/DDBJ databases">
        <title>Sequencing of cultivated peanut Arachis hypogaea provides insights into genome evolution and oil improvement.</title>
        <authorList>
            <person name="Chen X."/>
        </authorList>
    </citation>
    <scope>NUCLEOTIDE SEQUENCE [LARGE SCALE GENOMIC DNA]</scope>
    <source>
        <strain evidence="4">cv. Fuhuasheng</strain>
        <tissue evidence="3">Leaves</tissue>
    </source>
</reference>
<dbReference type="AlphaFoldDB" id="A0A444X3V7"/>
<dbReference type="Proteomes" id="UP000289738">
    <property type="component" value="Chromosome B10"/>
</dbReference>
<dbReference type="Gene3D" id="2.60.40.420">
    <property type="entry name" value="Cupredoxins - blue copper proteins"/>
    <property type="match status" value="1"/>
</dbReference>
<dbReference type="SUPFAM" id="SSF49503">
    <property type="entry name" value="Cupredoxins"/>
    <property type="match status" value="1"/>
</dbReference>